<organism evidence="8 9">
    <name type="scientific">Emcibacter nanhaiensis</name>
    <dbReference type="NCBI Taxonomy" id="1505037"/>
    <lineage>
        <taxon>Bacteria</taxon>
        <taxon>Pseudomonadati</taxon>
        <taxon>Pseudomonadota</taxon>
        <taxon>Alphaproteobacteria</taxon>
        <taxon>Emcibacterales</taxon>
        <taxon>Emcibacteraceae</taxon>
        <taxon>Emcibacter</taxon>
    </lineage>
</organism>
<feature type="domain" description="Methyl-accepting transducer" evidence="6">
    <location>
        <begin position="265"/>
        <end position="494"/>
    </location>
</feature>
<gene>
    <name evidence="8" type="ORF">FIV46_18005</name>
</gene>
<evidence type="ECO:0000313" key="8">
    <source>
        <dbReference type="EMBL" id="TPD56864.1"/>
    </source>
</evidence>
<dbReference type="PRINTS" id="PR00260">
    <property type="entry name" value="CHEMTRNSDUCR"/>
</dbReference>
<evidence type="ECO:0000256" key="5">
    <source>
        <dbReference type="PROSITE-ProRule" id="PRU00284"/>
    </source>
</evidence>
<keyword evidence="3 5" id="KW-0807">Transducer</keyword>
<dbReference type="InterPro" id="IPR000727">
    <property type="entry name" value="T_SNARE_dom"/>
</dbReference>
<evidence type="ECO:0000313" key="9">
    <source>
        <dbReference type="Proteomes" id="UP000319148"/>
    </source>
</evidence>
<dbReference type="RefSeq" id="WP_139942335.1">
    <property type="nucleotide sequence ID" value="NZ_JBHSYP010000003.1"/>
</dbReference>
<feature type="domain" description="T-SNARE coiled-coil homology" evidence="7">
    <location>
        <begin position="424"/>
        <end position="486"/>
    </location>
</feature>
<keyword evidence="9" id="KW-1185">Reference proteome</keyword>
<dbReference type="GO" id="GO:0007165">
    <property type="term" value="P:signal transduction"/>
    <property type="evidence" value="ECO:0007669"/>
    <property type="project" value="UniProtKB-KW"/>
</dbReference>
<dbReference type="Pfam" id="PF00015">
    <property type="entry name" value="MCPsignal"/>
    <property type="match status" value="1"/>
</dbReference>
<reference evidence="9" key="1">
    <citation type="submission" date="2019-06" db="EMBL/GenBank/DDBJ databases">
        <title>The complete genome of Emcibacter congregatus ZYLT.</title>
        <authorList>
            <person name="Zhao Z."/>
        </authorList>
    </citation>
    <scope>NUCLEOTIDE SEQUENCE [LARGE SCALE GENOMIC DNA]</scope>
    <source>
        <strain evidence="9">MCCC 1A06723</strain>
    </source>
</reference>
<evidence type="ECO:0000259" key="6">
    <source>
        <dbReference type="PROSITE" id="PS50111"/>
    </source>
</evidence>
<dbReference type="InterPro" id="IPR004089">
    <property type="entry name" value="MCPsignal_dom"/>
</dbReference>
<dbReference type="PANTHER" id="PTHR32089">
    <property type="entry name" value="METHYL-ACCEPTING CHEMOTAXIS PROTEIN MCPB"/>
    <property type="match status" value="1"/>
</dbReference>
<proteinExistence type="inferred from homology"/>
<protein>
    <submittedName>
        <fullName evidence="8">PAS domain-containing protein</fullName>
    </submittedName>
</protein>
<comment type="similarity">
    <text evidence="4">Belongs to the methyl-accepting chemotaxis (MCP) protein family.</text>
</comment>
<evidence type="ECO:0000256" key="4">
    <source>
        <dbReference type="ARBA" id="ARBA00029447"/>
    </source>
</evidence>
<dbReference type="GO" id="GO:0006935">
    <property type="term" value="P:chemotaxis"/>
    <property type="evidence" value="ECO:0007669"/>
    <property type="project" value="InterPro"/>
</dbReference>
<keyword evidence="2" id="KW-1003">Cell membrane</keyword>
<dbReference type="PROSITE" id="PS50192">
    <property type="entry name" value="T_SNARE"/>
    <property type="match status" value="1"/>
</dbReference>
<dbReference type="OrthoDB" id="9797364at2"/>
<dbReference type="Gene3D" id="3.30.450.20">
    <property type="entry name" value="PAS domain"/>
    <property type="match status" value="2"/>
</dbReference>
<dbReference type="PROSITE" id="PS50111">
    <property type="entry name" value="CHEMOTAXIS_TRANSDUC_2"/>
    <property type="match status" value="1"/>
</dbReference>
<dbReference type="Proteomes" id="UP000319148">
    <property type="component" value="Unassembled WGS sequence"/>
</dbReference>
<dbReference type="Gene3D" id="1.10.287.950">
    <property type="entry name" value="Methyl-accepting chemotaxis protein"/>
    <property type="match status" value="1"/>
</dbReference>
<comment type="caution">
    <text evidence="8">The sequence shown here is derived from an EMBL/GenBank/DDBJ whole genome shotgun (WGS) entry which is preliminary data.</text>
</comment>
<dbReference type="EMBL" id="VFIY01000019">
    <property type="protein sequence ID" value="TPD56864.1"/>
    <property type="molecule type" value="Genomic_DNA"/>
</dbReference>
<name>A0A501PAB7_9PROT</name>
<evidence type="ECO:0000259" key="7">
    <source>
        <dbReference type="PROSITE" id="PS50192"/>
    </source>
</evidence>
<comment type="subcellular location">
    <subcellularLocation>
        <location evidence="1">Cell inner membrane</location>
        <topology evidence="1">Multi-pass membrane protein</topology>
    </subcellularLocation>
</comment>
<evidence type="ECO:0000256" key="1">
    <source>
        <dbReference type="ARBA" id="ARBA00004429"/>
    </source>
</evidence>
<keyword evidence="2" id="KW-0472">Membrane</keyword>
<sequence>MFKSTRKNDNIISVSEEDSEEQSIFRRHKKMIDRMPVNVMVCDKETLTIIEANQTSIRTLKKLQHLIPIRAENLIGTCIDEFHKNPAHQRQILNDPDNLPFSTTIPLGEEFLDLLVQDLDEEHFLLTWSLVTDKVKAEEESRQLLNMLDRMPLNIMTCDPETFEINYVNSTSLETLRKVEHLLPVKAEDIKGSSIDIFHKTPKVQRDIVKMPANLPHLARIKLGEEVLLLRVYPIFGDSGKYRRVMLSWDIITGQDRAEKELQSIATQVASAATQLTMTSDLLGKQAASAYEKTTEVVKEADETSQSVTEVAAAVEEMTASISEIQRQIDHSMEYVKQAVDQSRTTSQTIETLDVAAGEIGSVIKLIEDIAGQTNLLALNATIEAARAGEAGKGFAVVANEVKSLATQTTDATTDITSRVEGIQESTQKSVEAIRNISDTIQTVSESCGSINDAVNEQSGVTAEISRNMQQQAERAKNASAKLSDVIKDIDDTEVASKELQGAAMALNEMAGKLSKDIVTLLAD</sequence>
<dbReference type="GO" id="GO:0004888">
    <property type="term" value="F:transmembrane signaling receptor activity"/>
    <property type="evidence" value="ECO:0007669"/>
    <property type="project" value="InterPro"/>
</dbReference>
<dbReference type="SMART" id="SM00283">
    <property type="entry name" value="MA"/>
    <property type="match status" value="1"/>
</dbReference>
<dbReference type="InterPro" id="IPR004090">
    <property type="entry name" value="Chemotax_Me-accpt_rcpt"/>
</dbReference>
<evidence type="ECO:0000256" key="3">
    <source>
        <dbReference type="ARBA" id="ARBA00023224"/>
    </source>
</evidence>
<evidence type="ECO:0000256" key="2">
    <source>
        <dbReference type="ARBA" id="ARBA00022519"/>
    </source>
</evidence>
<dbReference type="PANTHER" id="PTHR32089:SF112">
    <property type="entry name" value="LYSOZYME-LIKE PROTEIN-RELATED"/>
    <property type="match status" value="1"/>
</dbReference>
<dbReference type="GO" id="GO:0005886">
    <property type="term" value="C:plasma membrane"/>
    <property type="evidence" value="ECO:0007669"/>
    <property type="project" value="UniProtKB-SubCell"/>
</dbReference>
<accession>A0A501PAB7</accession>
<dbReference type="SUPFAM" id="SSF58104">
    <property type="entry name" value="Methyl-accepting chemotaxis protein (MCP) signaling domain"/>
    <property type="match status" value="1"/>
</dbReference>
<dbReference type="AlphaFoldDB" id="A0A501PAB7"/>
<keyword evidence="2" id="KW-0997">Cell inner membrane</keyword>